<feature type="repeat" description="PPR" evidence="2">
    <location>
        <begin position="216"/>
        <end position="250"/>
    </location>
</feature>
<gene>
    <name evidence="3" type="ORF">SELMODRAFT_87961</name>
</gene>
<accession>D8R9F7</accession>
<dbReference type="HOGENOM" id="CLU_002706_15_6_1"/>
<dbReference type="GO" id="GO:0048731">
    <property type="term" value="P:system development"/>
    <property type="evidence" value="ECO:0007669"/>
    <property type="project" value="UniProtKB-ARBA"/>
</dbReference>
<evidence type="ECO:0008006" key="5">
    <source>
        <dbReference type="Google" id="ProtNLM"/>
    </source>
</evidence>
<dbReference type="PROSITE" id="PS51375">
    <property type="entry name" value="PPR"/>
    <property type="match status" value="7"/>
</dbReference>
<reference evidence="3 4" key="1">
    <citation type="journal article" date="2011" name="Science">
        <title>The Selaginella genome identifies genetic changes associated with the evolution of vascular plants.</title>
        <authorList>
            <person name="Banks J.A."/>
            <person name="Nishiyama T."/>
            <person name="Hasebe M."/>
            <person name="Bowman J.L."/>
            <person name="Gribskov M."/>
            <person name="dePamphilis C."/>
            <person name="Albert V.A."/>
            <person name="Aono N."/>
            <person name="Aoyama T."/>
            <person name="Ambrose B.A."/>
            <person name="Ashton N.W."/>
            <person name="Axtell M.J."/>
            <person name="Barker E."/>
            <person name="Barker M.S."/>
            <person name="Bennetzen J.L."/>
            <person name="Bonawitz N.D."/>
            <person name="Chapple C."/>
            <person name="Cheng C."/>
            <person name="Correa L.G."/>
            <person name="Dacre M."/>
            <person name="DeBarry J."/>
            <person name="Dreyer I."/>
            <person name="Elias M."/>
            <person name="Engstrom E.M."/>
            <person name="Estelle M."/>
            <person name="Feng L."/>
            <person name="Finet C."/>
            <person name="Floyd S.K."/>
            <person name="Frommer W.B."/>
            <person name="Fujita T."/>
            <person name="Gramzow L."/>
            <person name="Gutensohn M."/>
            <person name="Harholt J."/>
            <person name="Hattori M."/>
            <person name="Heyl A."/>
            <person name="Hirai T."/>
            <person name="Hiwatashi Y."/>
            <person name="Ishikawa M."/>
            <person name="Iwata M."/>
            <person name="Karol K.G."/>
            <person name="Koehler B."/>
            <person name="Kolukisaoglu U."/>
            <person name="Kubo M."/>
            <person name="Kurata T."/>
            <person name="Lalonde S."/>
            <person name="Li K."/>
            <person name="Li Y."/>
            <person name="Litt A."/>
            <person name="Lyons E."/>
            <person name="Manning G."/>
            <person name="Maruyama T."/>
            <person name="Michael T.P."/>
            <person name="Mikami K."/>
            <person name="Miyazaki S."/>
            <person name="Morinaga S."/>
            <person name="Murata T."/>
            <person name="Mueller-Roeber B."/>
            <person name="Nelson D.R."/>
            <person name="Obara M."/>
            <person name="Oguri Y."/>
            <person name="Olmstead R.G."/>
            <person name="Onodera N."/>
            <person name="Petersen B.L."/>
            <person name="Pils B."/>
            <person name="Prigge M."/>
            <person name="Rensing S.A."/>
            <person name="Riano-Pachon D.M."/>
            <person name="Roberts A.W."/>
            <person name="Sato Y."/>
            <person name="Scheller H.V."/>
            <person name="Schulz B."/>
            <person name="Schulz C."/>
            <person name="Shakirov E.V."/>
            <person name="Shibagaki N."/>
            <person name="Shinohara N."/>
            <person name="Shippen D.E."/>
            <person name="Soerensen I."/>
            <person name="Sotooka R."/>
            <person name="Sugimoto N."/>
            <person name="Sugita M."/>
            <person name="Sumikawa N."/>
            <person name="Tanurdzic M."/>
            <person name="Theissen G."/>
            <person name="Ulvskov P."/>
            <person name="Wakazuki S."/>
            <person name="Weng J.K."/>
            <person name="Willats W.W."/>
            <person name="Wipf D."/>
            <person name="Wolf P.G."/>
            <person name="Yang L."/>
            <person name="Zimmer A.D."/>
            <person name="Zhu Q."/>
            <person name="Mitros T."/>
            <person name="Hellsten U."/>
            <person name="Loque D."/>
            <person name="Otillar R."/>
            <person name="Salamov A."/>
            <person name="Schmutz J."/>
            <person name="Shapiro H."/>
            <person name="Lindquist E."/>
            <person name="Lucas S."/>
            <person name="Rokhsar D."/>
            <person name="Grigoriev I.V."/>
        </authorList>
    </citation>
    <scope>NUCLEOTIDE SEQUENCE [LARGE SCALE GENOMIC DNA]</scope>
</reference>
<keyword evidence="1" id="KW-0677">Repeat</keyword>
<dbReference type="Proteomes" id="UP000001514">
    <property type="component" value="Unassembled WGS sequence"/>
</dbReference>
<dbReference type="EMBL" id="GL377574">
    <property type="protein sequence ID" value="EFJ30883.1"/>
    <property type="molecule type" value="Genomic_DNA"/>
</dbReference>
<dbReference type="NCBIfam" id="TIGR00756">
    <property type="entry name" value="PPR"/>
    <property type="match status" value="5"/>
</dbReference>
<dbReference type="Pfam" id="PF13041">
    <property type="entry name" value="PPR_2"/>
    <property type="match status" value="3"/>
</dbReference>
<dbReference type="PANTHER" id="PTHR24015">
    <property type="entry name" value="OS07G0578800 PROTEIN-RELATED"/>
    <property type="match status" value="1"/>
</dbReference>
<dbReference type="InterPro" id="IPR046960">
    <property type="entry name" value="PPR_At4g14850-like_plant"/>
</dbReference>
<dbReference type="InParanoid" id="D8R9F7"/>
<feature type="repeat" description="PPR" evidence="2">
    <location>
        <begin position="496"/>
        <end position="530"/>
    </location>
</feature>
<proteinExistence type="predicted"/>
<sequence length="751" mass="81881">MSSTSLITLHTLPIFASIASIDFSNPSRYFPQELCAIPSRSRLIEQQDEVFANGLLQNLVRDGALEEALNLFQATAHRWDVISWSCLIAANSRNGDSRAALSLLRSMLLHGVPPNKITLISAATAAAHSKIPAEGEFVHDLALQGGWIRDLALSSALLNMYGKYGLLNRMEAIFEQIEERNPISWTAVIAANTKSGDLPRALELFSAMLLDGVLPDAVTLLTMANACSRMGSIQAARRIHRLIEESGFDRSRALMLANAIIDMYGECGSTSCARAAFDSMAMIRDDVSWNSMIGALARNGEAIEAIVIFHRMLLDGIHPTKVTFLEILHAFSQSHSSLTAHRSIELVHGQIQSRGLECDALIAAGLIPTLARINRLEEATRIFHGARDCHDVVLWTTIIAAYAQKDRPREAMAFFRRMLLEGFLANGYSIVAVLESCCSIADGILLESCAREMISRGRSSLPMDVIVENSLLSMFSRCGSIEDTSRIFSGMDERQDTVSWNSMIVALSQHDRPGEALAIYRKMLLHGVGPEKITFVAALDACSKSSDGSAPADRAASLEICALILEAGHGSDTAVGAAMVAIHGKHGEFDRAMECMDGIHKKDIFAWSAMVSAYAQHERCVEAIGFFREMVLDGVEANDVIFVTVLSALGHAGSIEECCRYFGGLEVEFGMRPSLPHYGCVIDMLSRAGHLAEAVSVMEQMPSQDRVTWMSVLGGCRLYGDPQQGNKMARTLIGSNPDNASAYVALTNIYR</sequence>
<organism evidence="4">
    <name type="scientific">Selaginella moellendorffii</name>
    <name type="common">Spikemoss</name>
    <dbReference type="NCBI Taxonomy" id="88036"/>
    <lineage>
        <taxon>Eukaryota</taxon>
        <taxon>Viridiplantae</taxon>
        <taxon>Streptophyta</taxon>
        <taxon>Embryophyta</taxon>
        <taxon>Tracheophyta</taxon>
        <taxon>Lycopodiopsida</taxon>
        <taxon>Selaginellales</taxon>
        <taxon>Selaginellaceae</taxon>
        <taxon>Selaginella</taxon>
    </lineage>
</organism>
<evidence type="ECO:0000313" key="3">
    <source>
        <dbReference type="EMBL" id="EFJ30883.1"/>
    </source>
</evidence>
<name>D8R9F7_SELML</name>
<dbReference type="Pfam" id="PF01535">
    <property type="entry name" value="PPR"/>
    <property type="match status" value="5"/>
</dbReference>
<evidence type="ECO:0000256" key="1">
    <source>
        <dbReference type="ARBA" id="ARBA00022737"/>
    </source>
</evidence>
<dbReference type="InterPro" id="IPR011990">
    <property type="entry name" value="TPR-like_helical_dom_sf"/>
</dbReference>
<feature type="repeat" description="PPR" evidence="2">
    <location>
        <begin position="285"/>
        <end position="319"/>
    </location>
</feature>
<dbReference type="Gramene" id="EFJ30883">
    <property type="protein sequence ID" value="EFJ30883"/>
    <property type="gene ID" value="SELMODRAFT_87961"/>
</dbReference>
<evidence type="ECO:0000256" key="2">
    <source>
        <dbReference type="PROSITE-ProRule" id="PRU00708"/>
    </source>
</evidence>
<feature type="repeat" description="PPR" evidence="2">
    <location>
        <begin position="603"/>
        <end position="637"/>
    </location>
</feature>
<feature type="repeat" description="PPR" evidence="2">
    <location>
        <begin position="80"/>
        <end position="114"/>
    </location>
</feature>
<dbReference type="Gene3D" id="1.25.40.10">
    <property type="entry name" value="Tetratricopeptide repeat domain"/>
    <property type="match status" value="6"/>
</dbReference>
<dbReference type="PANTHER" id="PTHR24015:SF548">
    <property type="entry name" value="OS08G0340900 PROTEIN"/>
    <property type="match status" value="1"/>
</dbReference>
<keyword evidence="4" id="KW-1185">Reference proteome</keyword>
<evidence type="ECO:0000313" key="4">
    <source>
        <dbReference type="Proteomes" id="UP000001514"/>
    </source>
</evidence>
<dbReference type="AlphaFoldDB" id="D8R9F7"/>
<feature type="repeat" description="PPR" evidence="2">
    <location>
        <begin position="181"/>
        <end position="215"/>
    </location>
</feature>
<dbReference type="KEGG" id="smo:SELMODRAFT_87961"/>
<protein>
    <recommendedName>
        <fullName evidence="5">Pentacotripeptide-repeat region of PRORP domain-containing protein</fullName>
    </recommendedName>
</protein>
<feature type="repeat" description="PPR" evidence="2">
    <location>
        <begin position="391"/>
        <end position="425"/>
    </location>
</feature>
<dbReference type="InterPro" id="IPR002885">
    <property type="entry name" value="PPR_rpt"/>
</dbReference>
<dbReference type="GO" id="GO:0003723">
    <property type="term" value="F:RNA binding"/>
    <property type="evidence" value="ECO:0007669"/>
    <property type="project" value="InterPro"/>
</dbReference>
<dbReference type="eggNOG" id="KOG4197">
    <property type="taxonomic scope" value="Eukaryota"/>
</dbReference>
<dbReference type="GO" id="GO:0009451">
    <property type="term" value="P:RNA modification"/>
    <property type="evidence" value="ECO:0007669"/>
    <property type="project" value="InterPro"/>
</dbReference>
<dbReference type="FunFam" id="1.25.40.10:FF:000158">
    <property type="entry name" value="pentatricopeptide repeat-containing protein At2g33680"/>
    <property type="match status" value="1"/>
</dbReference>